<keyword evidence="1" id="KW-0963">Cytoplasm</keyword>
<name>A0AAU7F7T0_9NEIS</name>
<dbReference type="RefSeq" id="WP_348943965.1">
    <property type="nucleotide sequence ID" value="NZ_CP157355.1"/>
</dbReference>
<dbReference type="KEGG" id="cmav:ABHF33_10735"/>
<proteinExistence type="inferred from homology"/>
<dbReference type="GO" id="GO:0005737">
    <property type="term" value="C:cytoplasm"/>
    <property type="evidence" value="ECO:0007669"/>
    <property type="project" value="UniProtKB-SubCell"/>
</dbReference>
<dbReference type="AlphaFoldDB" id="A0AAU7F7T0"/>
<reference evidence="3" key="1">
    <citation type="submission" date="2024-05" db="EMBL/GenBank/DDBJ databases">
        <authorList>
            <person name="Yang L."/>
            <person name="Pan L."/>
        </authorList>
    </citation>
    <scope>NUCLEOTIDE SEQUENCE</scope>
    <source>
        <strain evidence="3">FCG-7</strain>
    </source>
</reference>
<sequence>MGLSQVAGQASLAALLNHLLGQAPAAQADLSRLAGRTFAVKLPLLAANVVVMPSGLLAHSEGQPEASLSLPLQFFTLRLTDPQAASRQVVLAGDPELASKAGAALGALSWDVAEDLSRLVGDIAAHRIVSTSQSLAKAPLAMGWRLTETVVEYLRDEDRMLPRKEAVTAFCDEVDTLRNDLARLDKRLARLEADLGRIESGEQ</sequence>
<comment type="subcellular location">
    <subcellularLocation>
        <location evidence="1">Cytoplasm</location>
    </subcellularLocation>
</comment>
<comment type="pathway">
    <text evidence="1">Cofactor biosynthesis; ubiquinone biosynthesis.</text>
</comment>
<dbReference type="HAMAP" id="MF_02215">
    <property type="entry name" value="UbiJ"/>
    <property type="match status" value="1"/>
</dbReference>
<organism evidence="3">
    <name type="scientific">Chitinibacter mangrovi</name>
    <dbReference type="NCBI Taxonomy" id="3153927"/>
    <lineage>
        <taxon>Bacteria</taxon>
        <taxon>Pseudomonadati</taxon>
        <taxon>Pseudomonadota</taxon>
        <taxon>Betaproteobacteria</taxon>
        <taxon>Neisseriales</taxon>
        <taxon>Chitinibacteraceae</taxon>
        <taxon>Chitinibacter</taxon>
    </lineage>
</organism>
<dbReference type="InterPro" id="IPR038989">
    <property type="entry name" value="UbiJ"/>
</dbReference>
<dbReference type="PANTHER" id="PTHR38693:SF1">
    <property type="entry name" value="UBIQUINONE BIOSYNTHESIS ACCESSORY FACTOR UBIJ"/>
    <property type="match status" value="1"/>
</dbReference>
<dbReference type="PANTHER" id="PTHR38693">
    <property type="entry name" value="UBIQUINONE BIOSYNTHESIS PROTEIN UBIJ"/>
    <property type="match status" value="1"/>
</dbReference>
<accession>A0AAU7F7T0</accession>
<comment type="function">
    <text evidence="1">Required for ubiquinone (coenzyme Q) biosynthesis. Binds hydrophobic ubiquinone biosynthetic intermediates via its SCP2 domain and is essential for the stability of the Ubi complex. May constitute a docking platform where Ubi enzymes assemble and access their SCP2-bound polyprenyl substrates.</text>
</comment>
<comment type="similarity">
    <text evidence="1">Belongs to the UbiJ family.</text>
</comment>
<dbReference type="EMBL" id="CP157355">
    <property type="protein sequence ID" value="XBL99548.1"/>
    <property type="molecule type" value="Genomic_DNA"/>
</dbReference>
<keyword evidence="2" id="KW-0175">Coiled coil</keyword>
<evidence type="ECO:0000256" key="2">
    <source>
        <dbReference type="SAM" id="Coils"/>
    </source>
</evidence>
<dbReference type="GO" id="GO:0006744">
    <property type="term" value="P:ubiquinone biosynthetic process"/>
    <property type="evidence" value="ECO:0007669"/>
    <property type="project" value="UniProtKB-UniRule"/>
</dbReference>
<evidence type="ECO:0000313" key="3">
    <source>
        <dbReference type="EMBL" id="XBL99548.1"/>
    </source>
</evidence>
<protein>
    <recommendedName>
        <fullName evidence="1">Ubiquinone biosynthesis accessory factor UbiJ</fullName>
    </recommendedName>
</protein>
<evidence type="ECO:0000256" key="1">
    <source>
        <dbReference type="HAMAP-Rule" id="MF_02215"/>
    </source>
</evidence>
<gene>
    <name evidence="1" type="primary">ubiJ</name>
    <name evidence="3" type="ORF">ABHF33_10735</name>
</gene>
<feature type="coiled-coil region" evidence="2">
    <location>
        <begin position="174"/>
        <end position="201"/>
    </location>
</feature>
<keyword evidence="1" id="KW-0831">Ubiquinone biosynthesis</keyword>